<dbReference type="EMBL" id="CP063687">
    <property type="protein sequence ID" value="QOY26095.1"/>
    <property type="molecule type" value="Genomic_DNA"/>
</dbReference>
<dbReference type="EC" id="1.13.11.53" evidence="3"/>
<gene>
    <name evidence="3" type="primary">mtnD_2</name>
    <name evidence="3" type="ORF">BACVE_001044</name>
</gene>
<dbReference type="InterPro" id="IPR014710">
    <property type="entry name" value="RmlC-like_jellyroll"/>
</dbReference>
<dbReference type="AlphaFoldDB" id="A0A7D7MUQ3"/>
<sequence length="111" mass="13066">MQVISRNPENFTEEYNVILRRLFPANEQCIDSNIPFSSSWVIVEKNKFTDPHRHDLHEVFFITEGEGILNIDGEEKIVTSGDVIYISPNKEHTIKNKKENKLIFLTIYWNK</sequence>
<name>A0A7D7MUQ3_BACVE</name>
<evidence type="ECO:0000313" key="4">
    <source>
        <dbReference type="Proteomes" id="UP000587477"/>
    </source>
</evidence>
<feature type="domain" description="Cupin type-2" evidence="2">
    <location>
        <begin position="40"/>
        <end position="108"/>
    </location>
</feature>
<accession>A0A7D7MUQ3</accession>
<dbReference type="Pfam" id="PF07883">
    <property type="entry name" value="Cupin_2"/>
    <property type="match status" value="1"/>
</dbReference>
<keyword evidence="1" id="KW-0479">Metal-binding</keyword>
<dbReference type="InterPro" id="IPR051610">
    <property type="entry name" value="GPI/OXD"/>
</dbReference>
<dbReference type="Gene3D" id="2.60.120.10">
    <property type="entry name" value="Jelly Rolls"/>
    <property type="match status" value="1"/>
</dbReference>
<proteinExistence type="predicted"/>
<evidence type="ECO:0000256" key="1">
    <source>
        <dbReference type="ARBA" id="ARBA00022723"/>
    </source>
</evidence>
<dbReference type="Proteomes" id="UP000587477">
    <property type="component" value="Chromosome"/>
</dbReference>
<dbReference type="PANTHER" id="PTHR35848">
    <property type="entry name" value="OXALATE-BINDING PROTEIN"/>
    <property type="match status" value="1"/>
</dbReference>
<dbReference type="SUPFAM" id="SSF51182">
    <property type="entry name" value="RmlC-like cupins"/>
    <property type="match status" value="1"/>
</dbReference>
<dbReference type="InterPro" id="IPR013096">
    <property type="entry name" value="Cupin_2"/>
</dbReference>
<protein>
    <submittedName>
        <fullName evidence="3">Acireductone dioxygenase</fullName>
        <ecNumber evidence="3">1.13.11.53</ecNumber>
    </submittedName>
</protein>
<organism evidence="3 4">
    <name type="scientific">Bacillus velezensis</name>
    <dbReference type="NCBI Taxonomy" id="492670"/>
    <lineage>
        <taxon>Bacteria</taxon>
        <taxon>Bacillati</taxon>
        <taxon>Bacillota</taxon>
        <taxon>Bacilli</taxon>
        <taxon>Bacillales</taxon>
        <taxon>Bacillaceae</taxon>
        <taxon>Bacillus</taxon>
        <taxon>Bacillus amyloliquefaciens group</taxon>
    </lineage>
</organism>
<reference evidence="4" key="1">
    <citation type="submission" date="2020-10" db="EMBL/GenBank/DDBJ databases">
        <title>Complete genome sequence of Bacillus velezensis NST6.</title>
        <authorList>
            <person name="Choi J."/>
        </authorList>
    </citation>
    <scope>NUCLEOTIDE SEQUENCE [LARGE SCALE GENOMIC DNA]</scope>
    <source>
        <strain evidence="4">NST6</strain>
    </source>
</reference>
<evidence type="ECO:0000313" key="3">
    <source>
        <dbReference type="EMBL" id="QOY26095.1"/>
    </source>
</evidence>
<dbReference type="GO" id="GO:0010308">
    <property type="term" value="F:acireductone dioxygenase (Ni2+-requiring) activity"/>
    <property type="evidence" value="ECO:0007669"/>
    <property type="project" value="UniProtKB-EC"/>
</dbReference>
<dbReference type="PANTHER" id="PTHR35848:SF6">
    <property type="entry name" value="CUPIN TYPE-2 DOMAIN-CONTAINING PROTEIN"/>
    <property type="match status" value="1"/>
</dbReference>
<keyword evidence="3" id="KW-0560">Oxidoreductase</keyword>
<keyword evidence="3" id="KW-0223">Dioxygenase</keyword>
<evidence type="ECO:0000259" key="2">
    <source>
        <dbReference type="Pfam" id="PF07883"/>
    </source>
</evidence>
<dbReference type="InterPro" id="IPR011051">
    <property type="entry name" value="RmlC_Cupin_sf"/>
</dbReference>
<dbReference type="GO" id="GO:0046872">
    <property type="term" value="F:metal ion binding"/>
    <property type="evidence" value="ECO:0007669"/>
    <property type="project" value="UniProtKB-KW"/>
</dbReference>
<dbReference type="RefSeq" id="WP_017418991.1">
    <property type="nucleotide sequence ID" value="NZ_BDDG01000012.1"/>
</dbReference>